<organism evidence="2 3">
    <name type="scientific">Phialemonium atrogriseum</name>
    <dbReference type="NCBI Taxonomy" id="1093897"/>
    <lineage>
        <taxon>Eukaryota</taxon>
        <taxon>Fungi</taxon>
        <taxon>Dikarya</taxon>
        <taxon>Ascomycota</taxon>
        <taxon>Pezizomycotina</taxon>
        <taxon>Sordariomycetes</taxon>
        <taxon>Sordariomycetidae</taxon>
        <taxon>Cephalothecales</taxon>
        <taxon>Cephalothecaceae</taxon>
        <taxon>Phialemonium</taxon>
    </lineage>
</organism>
<dbReference type="GeneID" id="85316061"/>
<protein>
    <submittedName>
        <fullName evidence="2">Uncharacterized protein</fullName>
    </submittedName>
</protein>
<accession>A0AAJ0FDH1</accession>
<feature type="region of interest" description="Disordered" evidence="1">
    <location>
        <begin position="115"/>
        <end position="135"/>
    </location>
</feature>
<evidence type="ECO:0000313" key="3">
    <source>
        <dbReference type="Proteomes" id="UP001244011"/>
    </source>
</evidence>
<name>A0AAJ0FDH1_9PEZI</name>
<dbReference type="AlphaFoldDB" id="A0AAJ0FDH1"/>
<gene>
    <name evidence="2" type="ORF">QBC33DRAFT_623069</name>
</gene>
<reference evidence="2" key="1">
    <citation type="submission" date="2023-06" db="EMBL/GenBank/DDBJ databases">
        <title>Genome-scale phylogeny and comparative genomics of the fungal order Sordariales.</title>
        <authorList>
            <consortium name="Lawrence Berkeley National Laboratory"/>
            <person name="Hensen N."/>
            <person name="Bonometti L."/>
            <person name="Westerberg I."/>
            <person name="Brannstrom I.O."/>
            <person name="Guillou S."/>
            <person name="Cros-Aarteil S."/>
            <person name="Calhoun S."/>
            <person name="Haridas S."/>
            <person name="Kuo A."/>
            <person name="Mondo S."/>
            <person name="Pangilinan J."/>
            <person name="Riley R."/>
            <person name="Labutti K."/>
            <person name="Andreopoulos B."/>
            <person name="Lipzen A."/>
            <person name="Chen C."/>
            <person name="Yanf M."/>
            <person name="Daum C."/>
            <person name="Ng V."/>
            <person name="Clum A."/>
            <person name="Steindorff A."/>
            <person name="Ohm R."/>
            <person name="Martin F."/>
            <person name="Silar P."/>
            <person name="Natvig D."/>
            <person name="Lalanne C."/>
            <person name="Gautier V."/>
            <person name="Ament-Velasquez S.L."/>
            <person name="Kruys A."/>
            <person name="Hutchinson M.I."/>
            <person name="Powell A.J."/>
            <person name="Barry K."/>
            <person name="Miller A.N."/>
            <person name="Grigoriev I.V."/>
            <person name="Debuchy R."/>
            <person name="Gladieux P."/>
            <person name="Thoren M.H."/>
            <person name="Johannesson H."/>
        </authorList>
    </citation>
    <scope>NUCLEOTIDE SEQUENCE</scope>
    <source>
        <strain evidence="2">8032-3</strain>
    </source>
</reference>
<evidence type="ECO:0000256" key="1">
    <source>
        <dbReference type="SAM" id="MobiDB-lite"/>
    </source>
</evidence>
<dbReference type="RefSeq" id="XP_060279455.1">
    <property type="nucleotide sequence ID" value="XM_060432874.1"/>
</dbReference>
<keyword evidence="3" id="KW-1185">Reference proteome</keyword>
<feature type="compositionally biased region" description="Polar residues" evidence="1">
    <location>
        <begin position="115"/>
        <end position="124"/>
    </location>
</feature>
<dbReference type="Proteomes" id="UP001244011">
    <property type="component" value="Unassembled WGS sequence"/>
</dbReference>
<sequence>MLIDKADVYIEICRSARLLSPTVHVRQALLLTTNRVGPFDDAFMSRVNIIIGYKNLVESRSALNSQFLDDLDNERDDFRVMRGAKDDYVLQDDMEMGERSPMVIIHNDLPIPSSIQASPGTISQPPIRKDFEQVH</sequence>
<comment type="caution">
    <text evidence="2">The sequence shown here is derived from an EMBL/GenBank/DDBJ whole genome shotgun (WGS) entry which is preliminary data.</text>
</comment>
<evidence type="ECO:0000313" key="2">
    <source>
        <dbReference type="EMBL" id="KAK1763242.1"/>
    </source>
</evidence>
<proteinExistence type="predicted"/>
<dbReference type="EMBL" id="MU839029">
    <property type="protein sequence ID" value="KAK1763242.1"/>
    <property type="molecule type" value="Genomic_DNA"/>
</dbReference>